<keyword evidence="2" id="KW-1185">Reference proteome</keyword>
<proteinExistence type="predicted"/>
<dbReference type="Proteomes" id="UP001500279">
    <property type="component" value="Unassembled WGS sequence"/>
</dbReference>
<name>A0ABP3V6N3_9BURK</name>
<comment type="caution">
    <text evidence="1">The sequence shown here is derived from an EMBL/GenBank/DDBJ whole genome shotgun (WGS) entry which is preliminary data.</text>
</comment>
<dbReference type="EMBL" id="BAAAEW010000011">
    <property type="protein sequence ID" value="GAA0749832.1"/>
    <property type="molecule type" value="Genomic_DNA"/>
</dbReference>
<sequence length="178" mass="19984">MYAVETQYLPTLPVIFQQRQAEDRHGHGPHTMDRLSFVQLVHRHLNQARRHGTCPAVLLVTLQAAEGRHTLMAPAQHAEWMHTLQERLRQQLRRSDLLQPLEGGCMGVLLLDTQAEALPRIQQRLQKTMAWPLEDGAAGPRPQLRMGAAADGLEHGQEPSAEALVWAAERALQPIQVT</sequence>
<gene>
    <name evidence="1" type="ORF">GCM10009107_20820</name>
</gene>
<evidence type="ECO:0008006" key="3">
    <source>
        <dbReference type="Google" id="ProtNLM"/>
    </source>
</evidence>
<dbReference type="InterPro" id="IPR029787">
    <property type="entry name" value="Nucleotide_cyclase"/>
</dbReference>
<evidence type="ECO:0000313" key="2">
    <source>
        <dbReference type="Proteomes" id="UP001500279"/>
    </source>
</evidence>
<organism evidence="1 2">
    <name type="scientific">Ideonella azotifigens</name>
    <dbReference type="NCBI Taxonomy" id="513160"/>
    <lineage>
        <taxon>Bacteria</taxon>
        <taxon>Pseudomonadati</taxon>
        <taxon>Pseudomonadota</taxon>
        <taxon>Betaproteobacteria</taxon>
        <taxon>Burkholderiales</taxon>
        <taxon>Sphaerotilaceae</taxon>
        <taxon>Ideonella</taxon>
    </lineage>
</organism>
<dbReference type="RefSeq" id="WP_231012120.1">
    <property type="nucleotide sequence ID" value="NZ_BAAAEW010000011.1"/>
</dbReference>
<dbReference type="SUPFAM" id="SSF55073">
    <property type="entry name" value="Nucleotide cyclase"/>
    <property type="match status" value="1"/>
</dbReference>
<reference evidence="2" key="1">
    <citation type="journal article" date="2019" name="Int. J. Syst. Evol. Microbiol.">
        <title>The Global Catalogue of Microorganisms (GCM) 10K type strain sequencing project: providing services to taxonomists for standard genome sequencing and annotation.</title>
        <authorList>
            <consortium name="The Broad Institute Genomics Platform"/>
            <consortium name="The Broad Institute Genome Sequencing Center for Infectious Disease"/>
            <person name="Wu L."/>
            <person name="Ma J."/>
        </authorList>
    </citation>
    <scope>NUCLEOTIDE SEQUENCE [LARGE SCALE GENOMIC DNA]</scope>
    <source>
        <strain evidence="2">JCM 15503</strain>
    </source>
</reference>
<accession>A0ABP3V6N3</accession>
<dbReference type="InterPro" id="IPR043128">
    <property type="entry name" value="Rev_trsase/Diguanyl_cyclase"/>
</dbReference>
<evidence type="ECO:0000313" key="1">
    <source>
        <dbReference type="EMBL" id="GAA0749832.1"/>
    </source>
</evidence>
<dbReference type="Gene3D" id="3.30.70.270">
    <property type="match status" value="1"/>
</dbReference>
<protein>
    <recommendedName>
        <fullName evidence="3">GGDEF domain-containing protein</fullName>
    </recommendedName>
</protein>